<evidence type="ECO:0008006" key="3">
    <source>
        <dbReference type="Google" id="ProtNLM"/>
    </source>
</evidence>
<dbReference type="Pfam" id="PF10747">
    <property type="entry name" value="SirA"/>
    <property type="match status" value="1"/>
</dbReference>
<organism evidence="1 2">
    <name type="scientific">Tenuibacillus multivorans</name>
    <dbReference type="NCBI Taxonomy" id="237069"/>
    <lineage>
        <taxon>Bacteria</taxon>
        <taxon>Bacillati</taxon>
        <taxon>Bacillota</taxon>
        <taxon>Bacilli</taxon>
        <taxon>Bacillales</taxon>
        <taxon>Bacillaceae</taxon>
        <taxon>Tenuibacillus</taxon>
    </lineage>
</organism>
<sequence length="143" mass="16893">MYQYSVYLFKSDYALHFYYKIDIVYRFLYKQKLAGEGSDHKQYQSVLDKVNRDDLLSHLNLWVDDGVSIEAKKNQLMIERSSQKIYVHIADYAITILADSIVDLDGLLFQYIKTFHPHIFAVNYETKECGWITPFAGKQIYLM</sequence>
<evidence type="ECO:0000313" key="2">
    <source>
        <dbReference type="Proteomes" id="UP000199334"/>
    </source>
</evidence>
<dbReference type="STRING" id="237069.SAMN05216498_2534"/>
<proteinExistence type="predicted"/>
<reference evidence="1 2" key="1">
    <citation type="submission" date="2016-10" db="EMBL/GenBank/DDBJ databases">
        <authorList>
            <person name="de Groot N.N."/>
        </authorList>
    </citation>
    <scope>NUCLEOTIDE SEQUENCE [LARGE SCALE GENOMIC DNA]</scope>
    <source>
        <strain evidence="1 2">CGMCC 1.3442</strain>
    </source>
</reference>
<dbReference type="OrthoDB" id="2736584at2"/>
<dbReference type="RefSeq" id="WP_093856954.1">
    <property type="nucleotide sequence ID" value="NZ_BJVZ01000002.1"/>
</dbReference>
<accession>A0A1H0CH50</accession>
<dbReference type="AlphaFoldDB" id="A0A1H0CH50"/>
<dbReference type="EMBL" id="FNIG01000006">
    <property type="protein sequence ID" value="SDN57121.1"/>
    <property type="molecule type" value="Genomic_DNA"/>
</dbReference>
<name>A0A1H0CH50_9BACI</name>
<evidence type="ECO:0000313" key="1">
    <source>
        <dbReference type="EMBL" id="SDN57121.1"/>
    </source>
</evidence>
<dbReference type="Proteomes" id="UP000199334">
    <property type="component" value="Unassembled WGS sequence"/>
</dbReference>
<gene>
    <name evidence="1" type="ORF">SAMN05216498_2534</name>
</gene>
<keyword evidence="2" id="KW-1185">Reference proteome</keyword>
<dbReference type="Gene3D" id="3.30.310.250">
    <property type="entry name" value="Sporulation inhibitor of replication protein SirA"/>
    <property type="match status" value="1"/>
</dbReference>
<protein>
    <recommendedName>
        <fullName evidence="3">Sporulation inhibitor of replication protein SirA</fullName>
    </recommendedName>
</protein>
<dbReference type="InterPro" id="IPR038449">
    <property type="entry name" value="SirA_sf"/>
</dbReference>
<dbReference type="InterPro" id="IPR019683">
    <property type="entry name" value="SirA"/>
</dbReference>